<proteinExistence type="predicted"/>
<evidence type="ECO:0008006" key="4">
    <source>
        <dbReference type="Google" id="ProtNLM"/>
    </source>
</evidence>
<dbReference type="RefSeq" id="WP_345577417.1">
    <property type="nucleotide sequence ID" value="NZ_BAABLV010000002.1"/>
</dbReference>
<reference evidence="3" key="1">
    <citation type="journal article" date="2019" name="Int. J. Syst. Evol. Microbiol.">
        <title>The Global Catalogue of Microorganisms (GCM) 10K type strain sequencing project: providing services to taxonomists for standard genome sequencing and annotation.</title>
        <authorList>
            <consortium name="The Broad Institute Genomics Platform"/>
            <consortium name="The Broad Institute Genome Sequencing Center for Infectious Disease"/>
            <person name="Wu L."/>
            <person name="Ma J."/>
        </authorList>
    </citation>
    <scope>NUCLEOTIDE SEQUENCE [LARGE SCALE GENOMIC DNA]</scope>
    <source>
        <strain evidence="3">JCM 19125</strain>
    </source>
</reference>
<feature type="transmembrane region" description="Helical" evidence="1">
    <location>
        <begin position="37"/>
        <end position="64"/>
    </location>
</feature>
<keyword evidence="1" id="KW-1133">Transmembrane helix</keyword>
<keyword evidence="1" id="KW-0812">Transmembrane</keyword>
<evidence type="ECO:0000313" key="2">
    <source>
        <dbReference type="EMBL" id="GAA4888626.1"/>
    </source>
</evidence>
<keyword evidence="1" id="KW-0472">Membrane</keyword>
<name>A0ABP9F2X1_9ACTN</name>
<keyword evidence="3" id="KW-1185">Reference proteome</keyword>
<evidence type="ECO:0000313" key="3">
    <source>
        <dbReference type="Proteomes" id="UP001501521"/>
    </source>
</evidence>
<accession>A0ABP9F2X1</accession>
<evidence type="ECO:0000256" key="1">
    <source>
        <dbReference type="SAM" id="Phobius"/>
    </source>
</evidence>
<gene>
    <name evidence="2" type="ORF">GCM10025789_01150</name>
</gene>
<dbReference type="SUPFAM" id="SSF55729">
    <property type="entry name" value="Acyl-CoA N-acyltransferases (Nat)"/>
    <property type="match status" value="1"/>
</dbReference>
<comment type="caution">
    <text evidence="2">The sequence shown here is derived from an EMBL/GenBank/DDBJ whole genome shotgun (WGS) entry which is preliminary data.</text>
</comment>
<dbReference type="Proteomes" id="UP001501521">
    <property type="component" value="Unassembled WGS sequence"/>
</dbReference>
<protein>
    <recommendedName>
        <fullName evidence="4">N-acetyltransferase domain-containing protein</fullName>
    </recommendedName>
</protein>
<dbReference type="EMBL" id="BAABLV010000002">
    <property type="protein sequence ID" value="GAA4888626.1"/>
    <property type="molecule type" value="Genomic_DNA"/>
</dbReference>
<organism evidence="2 3">
    <name type="scientific">Tessaracoccus lubricantis</name>
    <dbReference type="NCBI Taxonomy" id="545543"/>
    <lineage>
        <taxon>Bacteria</taxon>
        <taxon>Bacillati</taxon>
        <taxon>Actinomycetota</taxon>
        <taxon>Actinomycetes</taxon>
        <taxon>Propionibacteriales</taxon>
        <taxon>Propionibacteriaceae</taxon>
        <taxon>Tessaracoccus</taxon>
    </lineage>
</organism>
<dbReference type="InterPro" id="IPR016181">
    <property type="entry name" value="Acyl_CoA_acyltransferase"/>
</dbReference>
<sequence length="207" mass="23609">MPWLEIFGWAGSILVVWSLTLGRVLRFRWMNLTGSLVAAIYNGVIEVWPFMAMNAVIVVINIYWLTRLYRERHDEAVYEVVPVRAGDGYLKRVLAVHADDIAATHPGFRAELLDDGNRHAWLVVRGDETVGVTVVRDAGDGEGVVELDWVSPRFRDFTPGEFVHRRSGIFEDLGLRRVVVERPAKHLQEYLTRVGFVPDGDRWVRAV</sequence>
<feature type="transmembrane region" description="Helical" evidence="1">
    <location>
        <begin position="6"/>
        <end position="25"/>
    </location>
</feature>